<feature type="chain" id="PRO_5013088719" evidence="2">
    <location>
        <begin position="20"/>
        <end position="95"/>
    </location>
</feature>
<feature type="signal peptide" evidence="2">
    <location>
        <begin position="1"/>
        <end position="19"/>
    </location>
</feature>
<organism evidence="3 4">
    <name type="scientific">Chryseobacterium gambrini</name>
    <dbReference type="NCBI Taxonomy" id="373672"/>
    <lineage>
        <taxon>Bacteria</taxon>
        <taxon>Pseudomonadati</taxon>
        <taxon>Bacteroidota</taxon>
        <taxon>Flavobacteriia</taxon>
        <taxon>Flavobacteriales</taxon>
        <taxon>Weeksellaceae</taxon>
        <taxon>Chryseobacterium group</taxon>
        <taxon>Chryseobacterium</taxon>
    </lineage>
</organism>
<evidence type="ECO:0000256" key="2">
    <source>
        <dbReference type="SAM" id="SignalP"/>
    </source>
</evidence>
<evidence type="ECO:0000313" key="3">
    <source>
        <dbReference type="EMBL" id="SIT16213.1"/>
    </source>
</evidence>
<evidence type="ECO:0000313" key="4">
    <source>
        <dbReference type="Proteomes" id="UP000185781"/>
    </source>
</evidence>
<sequence length="95" mass="10082">MKSIRITLGVAAIALGTFAAFSFGPKDKEVTKNETKAPLYWFDATTNAYIGHSESSGCDLSNSNPCEVGYAAVANPSNPQRPSGTPDRIDTGEKQ</sequence>
<reference evidence="3 4" key="1">
    <citation type="submission" date="2017-01" db="EMBL/GenBank/DDBJ databases">
        <authorList>
            <person name="Mah S.A."/>
            <person name="Swanson W.J."/>
            <person name="Moy G.W."/>
            <person name="Vacquier V.D."/>
        </authorList>
    </citation>
    <scope>NUCLEOTIDE SEQUENCE [LARGE SCALE GENOMIC DNA]</scope>
    <source>
        <strain evidence="3 4">DSM 18014</strain>
    </source>
</reference>
<protein>
    <submittedName>
        <fullName evidence="3">Uncharacterized protein</fullName>
    </submittedName>
</protein>
<evidence type="ECO:0000256" key="1">
    <source>
        <dbReference type="SAM" id="MobiDB-lite"/>
    </source>
</evidence>
<dbReference type="RefSeq" id="WP_076394328.1">
    <property type="nucleotide sequence ID" value="NZ_FTOV01000008.1"/>
</dbReference>
<dbReference type="STRING" id="373672.SAMN05421785_10881"/>
<dbReference type="EMBL" id="FTOV01000008">
    <property type="protein sequence ID" value="SIT16213.1"/>
    <property type="molecule type" value="Genomic_DNA"/>
</dbReference>
<dbReference type="OrthoDB" id="1264374at2"/>
<accession>A0A1N7PZZ9</accession>
<gene>
    <name evidence="3" type="ORF">SAMN05421785_10881</name>
</gene>
<proteinExistence type="predicted"/>
<feature type="region of interest" description="Disordered" evidence="1">
    <location>
        <begin position="71"/>
        <end position="95"/>
    </location>
</feature>
<dbReference type="Proteomes" id="UP000185781">
    <property type="component" value="Unassembled WGS sequence"/>
</dbReference>
<dbReference type="AlphaFoldDB" id="A0A1N7PZZ9"/>
<keyword evidence="2" id="KW-0732">Signal</keyword>
<name>A0A1N7PZZ9_9FLAO</name>